<evidence type="ECO:0000313" key="1">
    <source>
        <dbReference type="EMBL" id="EUT84209.1"/>
    </source>
</evidence>
<sequence length="44" mass="5505">MKPTYVYGTELDIQNDTVSYQNFYDYNYLFNEYEDKFYLEIIIK</sequence>
<accession>W7FXG1</accession>
<proteinExistence type="predicted"/>
<protein>
    <submittedName>
        <fullName evidence="1">Uncharacterized protein</fullName>
    </submittedName>
</protein>
<name>W7FXG1_PLAFA</name>
<dbReference type="AlphaFoldDB" id="W7FXG1"/>
<gene>
    <name evidence="1" type="ORF">PFAG_03300</name>
</gene>
<organism evidence="1">
    <name type="scientific">Plasmodium falciparum Santa Lucia</name>
    <dbReference type="NCBI Taxonomy" id="478859"/>
    <lineage>
        <taxon>Eukaryota</taxon>
        <taxon>Sar</taxon>
        <taxon>Alveolata</taxon>
        <taxon>Apicomplexa</taxon>
        <taxon>Aconoidasida</taxon>
        <taxon>Haemosporida</taxon>
        <taxon>Plasmodiidae</taxon>
        <taxon>Plasmodium</taxon>
        <taxon>Plasmodium (Laverania)</taxon>
    </lineage>
</organism>
<dbReference type="EMBL" id="KE123501">
    <property type="protein sequence ID" value="EUT84209.1"/>
    <property type="molecule type" value="Genomic_DNA"/>
</dbReference>
<dbReference type="Proteomes" id="UP000030666">
    <property type="component" value="Unassembled WGS sequence"/>
</dbReference>
<reference evidence="1" key="1">
    <citation type="submission" date="2013-02" db="EMBL/GenBank/DDBJ databases">
        <title>The Genome Sequence of Plasmodium falciparum Santa Lucia.</title>
        <authorList>
            <consortium name="The Broad Institute Genome Sequencing Platform"/>
            <consortium name="The Broad Institute Genome Sequencing Center for Infectious Disease"/>
            <person name="Neafsey D."/>
            <person name="Cheeseman I."/>
            <person name="Volkman S."/>
            <person name="Adams J."/>
            <person name="Walker B."/>
            <person name="Young S.K."/>
            <person name="Zeng Q."/>
            <person name="Gargeya S."/>
            <person name="Fitzgerald M."/>
            <person name="Haas B."/>
            <person name="Abouelleil A."/>
            <person name="Alvarado L."/>
            <person name="Arachchi H.M."/>
            <person name="Berlin A.M."/>
            <person name="Chapman S.B."/>
            <person name="Dewar J."/>
            <person name="Goldberg J."/>
            <person name="Griggs A."/>
            <person name="Gujja S."/>
            <person name="Hansen M."/>
            <person name="Howarth C."/>
            <person name="Imamovic A."/>
            <person name="Larimer J."/>
            <person name="McCowan C."/>
            <person name="Murphy C."/>
            <person name="Neiman D."/>
            <person name="Pearson M."/>
            <person name="Priest M."/>
            <person name="Roberts A."/>
            <person name="Saif S."/>
            <person name="Shea T."/>
            <person name="Sisk P."/>
            <person name="Sykes S."/>
            <person name="Wortman J."/>
            <person name="Nusbaum C."/>
            <person name="Birren B."/>
        </authorList>
    </citation>
    <scope>NUCLEOTIDE SEQUENCE [LARGE SCALE GENOMIC DNA]</scope>
    <source>
        <strain evidence="1">Santa Lucia</strain>
    </source>
</reference>